<evidence type="ECO:0000313" key="1">
    <source>
        <dbReference type="EMBL" id="CAG8769216.1"/>
    </source>
</evidence>
<dbReference type="EMBL" id="CAJVPY010018903">
    <property type="protein sequence ID" value="CAG8769216.1"/>
    <property type="molecule type" value="Genomic_DNA"/>
</dbReference>
<dbReference type="AlphaFoldDB" id="A0A9N9JC88"/>
<sequence length="249" mass="28542">FDRDSESQAIFEKNNFYTIGGKIITVSISTHLKILNKVVESNKCLLKISLVRISQEVPYKIKDAFVVNVMIYDYASHKCSFIMKVVFLSHDLCLAHLKNKIHFQESLIFVVGQMEIFANEFYVYAKDINYVDTDFIVKNKGLENNLPSNPIVTQSNLKNKSENNNSASVNLHNFEDKSESSSDDAKYIGREFCDMENVSAGDEFHKDNFCELVKKRKILFKKGKKCADRSLHSSLRPFRSNIGDSNRNV</sequence>
<name>A0A9N9JC88_9GLOM</name>
<accession>A0A9N9JC88</accession>
<keyword evidence="2" id="KW-1185">Reference proteome</keyword>
<evidence type="ECO:0000313" key="2">
    <source>
        <dbReference type="Proteomes" id="UP000789405"/>
    </source>
</evidence>
<proteinExistence type="predicted"/>
<organism evidence="1 2">
    <name type="scientific">Dentiscutata erythropus</name>
    <dbReference type="NCBI Taxonomy" id="1348616"/>
    <lineage>
        <taxon>Eukaryota</taxon>
        <taxon>Fungi</taxon>
        <taxon>Fungi incertae sedis</taxon>
        <taxon>Mucoromycota</taxon>
        <taxon>Glomeromycotina</taxon>
        <taxon>Glomeromycetes</taxon>
        <taxon>Diversisporales</taxon>
        <taxon>Gigasporaceae</taxon>
        <taxon>Dentiscutata</taxon>
    </lineage>
</organism>
<reference evidence="1" key="1">
    <citation type="submission" date="2021-06" db="EMBL/GenBank/DDBJ databases">
        <authorList>
            <person name="Kallberg Y."/>
            <person name="Tangrot J."/>
            <person name="Rosling A."/>
        </authorList>
    </citation>
    <scope>NUCLEOTIDE SEQUENCE</scope>
    <source>
        <strain evidence="1">MA453B</strain>
    </source>
</reference>
<gene>
    <name evidence="1" type="ORF">DERYTH_LOCUS18523</name>
</gene>
<feature type="non-terminal residue" evidence="1">
    <location>
        <position position="249"/>
    </location>
</feature>
<dbReference type="Proteomes" id="UP000789405">
    <property type="component" value="Unassembled WGS sequence"/>
</dbReference>
<comment type="caution">
    <text evidence="1">The sequence shown here is derived from an EMBL/GenBank/DDBJ whole genome shotgun (WGS) entry which is preliminary data.</text>
</comment>
<protein>
    <submittedName>
        <fullName evidence="1">19583_t:CDS:1</fullName>
    </submittedName>
</protein>